<dbReference type="PANTHER" id="PTHR11374:SF3">
    <property type="entry name" value="UDP-GLUCOSE 6-DEHYDROGENASE"/>
    <property type="match status" value="1"/>
</dbReference>
<dbReference type="RefSeq" id="WP_317040869.1">
    <property type="nucleotide sequence ID" value="NZ_FOAF01000014.1"/>
</dbReference>
<dbReference type="Proteomes" id="UP000199421">
    <property type="component" value="Unassembled WGS sequence"/>
</dbReference>
<organism evidence="3 4">
    <name type="scientific">Olivibacter domesticus</name>
    <name type="common">Pseudosphingobacterium domesticum</name>
    <dbReference type="NCBI Taxonomy" id="407022"/>
    <lineage>
        <taxon>Bacteria</taxon>
        <taxon>Pseudomonadati</taxon>
        <taxon>Bacteroidota</taxon>
        <taxon>Sphingobacteriia</taxon>
        <taxon>Sphingobacteriales</taxon>
        <taxon>Sphingobacteriaceae</taxon>
        <taxon>Olivibacter</taxon>
    </lineage>
</organism>
<dbReference type="GO" id="GO:0006024">
    <property type="term" value="P:glycosaminoglycan biosynthetic process"/>
    <property type="evidence" value="ECO:0007669"/>
    <property type="project" value="TreeGrafter"/>
</dbReference>
<evidence type="ECO:0000259" key="2">
    <source>
        <dbReference type="SMART" id="SM00984"/>
    </source>
</evidence>
<dbReference type="SUPFAM" id="SSF52413">
    <property type="entry name" value="UDP-glucose/GDP-mannose dehydrogenase C-terminal domain"/>
    <property type="match status" value="1"/>
</dbReference>
<gene>
    <name evidence="3" type="ORF">SAMN05661044_05390</name>
</gene>
<dbReference type="AlphaFoldDB" id="A0A1H7YY80"/>
<evidence type="ECO:0000313" key="4">
    <source>
        <dbReference type="Proteomes" id="UP000199421"/>
    </source>
</evidence>
<proteinExistence type="predicted"/>
<dbReference type="Pfam" id="PF03720">
    <property type="entry name" value="UDPG_MGDP_dh_C"/>
    <property type="match status" value="1"/>
</dbReference>
<reference evidence="4" key="1">
    <citation type="submission" date="2016-10" db="EMBL/GenBank/DDBJ databases">
        <authorList>
            <person name="Varghese N."/>
            <person name="Submissions S."/>
        </authorList>
    </citation>
    <scope>NUCLEOTIDE SEQUENCE [LARGE SCALE GENOMIC DNA]</scope>
    <source>
        <strain evidence="4">DSM 18733</strain>
    </source>
</reference>
<dbReference type="InterPro" id="IPR036220">
    <property type="entry name" value="UDP-Glc/GDP-Man_DH_C_sf"/>
</dbReference>
<feature type="domain" description="UDP-glucose/GDP-mannose dehydrogenase C-terminal" evidence="2">
    <location>
        <begin position="1"/>
        <end position="86"/>
    </location>
</feature>
<dbReference type="SMART" id="SM00984">
    <property type="entry name" value="UDPG_MGDP_dh_C"/>
    <property type="match status" value="1"/>
</dbReference>
<dbReference type="EMBL" id="FOAF01000014">
    <property type="protein sequence ID" value="SEM51262.1"/>
    <property type="molecule type" value="Genomic_DNA"/>
</dbReference>
<dbReference type="GO" id="GO:0051287">
    <property type="term" value="F:NAD binding"/>
    <property type="evidence" value="ECO:0007669"/>
    <property type="project" value="InterPro"/>
</dbReference>
<dbReference type="InterPro" id="IPR014027">
    <property type="entry name" value="UDP-Glc/GDP-Man_DH_C"/>
</dbReference>
<protein>
    <submittedName>
        <fullName evidence="3">UDP-glucose/GDP-mannose dehydrogenase family, UDP binding domain</fullName>
    </submittedName>
</protein>
<accession>A0A1H7YY80</accession>
<dbReference type="InterPro" id="IPR028356">
    <property type="entry name" value="UDPglc_DH_euk"/>
</dbReference>
<dbReference type="STRING" id="407022.SAMN05661044_05390"/>
<keyword evidence="4" id="KW-1185">Reference proteome</keyword>
<dbReference type="Gene3D" id="3.40.50.720">
    <property type="entry name" value="NAD(P)-binding Rossmann-like Domain"/>
    <property type="match status" value="1"/>
</dbReference>
<evidence type="ECO:0000256" key="1">
    <source>
        <dbReference type="ARBA" id="ARBA00047473"/>
    </source>
</evidence>
<feature type="non-terminal residue" evidence="3">
    <location>
        <position position="1"/>
    </location>
</feature>
<evidence type="ECO:0000313" key="3">
    <source>
        <dbReference type="EMBL" id="SEM51262.1"/>
    </source>
</evidence>
<comment type="catalytic activity">
    <reaction evidence="1">
        <text>UDP-alpha-D-glucose + 2 NAD(+) + H2O = UDP-alpha-D-glucuronate + 2 NADH + 3 H(+)</text>
        <dbReference type="Rhea" id="RHEA:23596"/>
        <dbReference type="ChEBI" id="CHEBI:15377"/>
        <dbReference type="ChEBI" id="CHEBI:15378"/>
        <dbReference type="ChEBI" id="CHEBI:57540"/>
        <dbReference type="ChEBI" id="CHEBI:57945"/>
        <dbReference type="ChEBI" id="CHEBI:58052"/>
        <dbReference type="ChEBI" id="CHEBI:58885"/>
        <dbReference type="EC" id="1.1.1.22"/>
    </reaction>
</comment>
<sequence length="101" mass="11601">ANISVYDPKVPEQQVYSDLDYLATRSSEENKQLLKVETEPYEACKNAHAIAVLTEWDEFKTYDWQRIYDNMLKPANIFDGRNLLDKAKLEAIGFQVNAIGS</sequence>
<name>A0A1H7YY80_OLID1</name>
<dbReference type="PANTHER" id="PTHR11374">
    <property type="entry name" value="UDP-GLUCOSE DEHYDROGENASE/UDP-MANNAC DEHYDROGENASE"/>
    <property type="match status" value="1"/>
</dbReference>
<dbReference type="GO" id="GO:0003979">
    <property type="term" value="F:UDP-glucose 6-dehydrogenase activity"/>
    <property type="evidence" value="ECO:0007669"/>
    <property type="project" value="UniProtKB-EC"/>
</dbReference>